<evidence type="ECO:0000313" key="2">
    <source>
        <dbReference type="Proteomes" id="UP000830558"/>
    </source>
</evidence>
<reference evidence="1" key="1">
    <citation type="journal article" date="2021" name="Arch. Virol.">
        <title>Joa yellow blotch-associated virus, a new alphanucleorhabdovirus from a wild solanaceous plant in Brazil.</title>
        <authorList>
            <person name="Dietzgen R.G."/>
            <person name="Bejerman N.E."/>
            <person name="Mei Y."/>
            <person name="Jee C.L.J."/>
            <person name="Chabi-Jesus C."/>
            <person name="Freitas-Astua J."/>
            <person name="Veras S.M."/>
            <person name="Kitajima E.W."/>
        </authorList>
    </citation>
    <scope>NUCLEOTIDE SEQUENCE</scope>
    <source>
        <strain evidence="1">Manaus</strain>
    </source>
</reference>
<evidence type="ECO:0000313" key="1">
    <source>
        <dbReference type="EMBL" id="QUI75403.1"/>
    </source>
</evidence>
<name>A0AAE7UTF4_9RHAB</name>
<proteinExistence type="predicted"/>
<keyword evidence="2" id="KW-1185">Reference proteome</keyword>
<sequence>MSKPHVLPDKSLSKNGLDLVLPIAIASSNQIGTIKKLIGLTNSKRDRSFVRLNKFVIKWKPTCPPELPGTFSFDFYFDGGESKYTILKGSGVVGHAVEITISTTIYISAQQLKACPYKLDLTPHTESEDACGVVSLEIWVSNNESYPRNGKRNVSVMVDPPDRHGLPSIFYHLNPNNDQYYTNIQQLIPISEEIISEYSPLMRDCLKIVNPTLEDALVLRYMVNPDEEQMVREVNIALRDNKPITTEDSTFLVNLAVRFNGSSYRKFINSITGQLDKETPTNTTRF</sequence>
<dbReference type="Proteomes" id="UP000830558">
    <property type="component" value="Segment"/>
</dbReference>
<dbReference type="EMBL" id="MW014292">
    <property type="protein sequence ID" value="QUI75403.1"/>
    <property type="molecule type" value="Viral_cRNA"/>
</dbReference>
<accession>A0AAE7UTF4</accession>
<organism evidence="1 2">
    <name type="scientific">joa yellow blotch associated virus</name>
    <dbReference type="NCBI Taxonomy" id="3070922"/>
    <lineage>
        <taxon>Viruses</taxon>
        <taxon>Riboviria</taxon>
        <taxon>Orthornavirae</taxon>
        <taxon>Negarnaviricota</taxon>
        <taxon>Haploviricotina</taxon>
        <taxon>Monjiviricetes</taxon>
        <taxon>Mononegavirales</taxon>
        <taxon>Rhabdoviridae</taxon>
        <taxon>Betarhabdovirinae</taxon>
        <taxon>Alphanucleorhabdovirus</taxon>
        <taxon>Alphanucleorhabdovirus joa</taxon>
    </lineage>
</organism>
<protein>
    <submittedName>
        <fullName evidence="1">Y protein</fullName>
    </submittedName>
</protein>
<gene>
    <name evidence="1" type="primary">Y</name>
</gene>